<comment type="caution">
    <text evidence="2">The sequence shown here is derived from an EMBL/GenBank/DDBJ whole genome shotgun (WGS) entry which is preliminary data.</text>
</comment>
<accession>A0ABR3A401</accession>
<reference evidence="2 3" key="1">
    <citation type="submission" date="2024-05" db="EMBL/GenBank/DDBJ databases">
        <title>A draft genome resource for the thread blight pathogen Marasmius tenuissimus strain MS-2.</title>
        <authorList>
            <person name="Yulfo-Soto G.E."/>
            <person name="Baruah I.K."/>
            <person name="Amoako-Attah I."/>
            <person name="Bukari Y."/>
            <person name="Meinhardt L.W."/>
            <person name="Bailey B.A."/>
            <person name="Cohen S.P."/>
        </authorList>
    </citation>
    <scope>NUCLEOTIDE SEQUENCE [LARGE SCALE GENOMIC DNA]</scope>
    <source>
        <strain evidence="2 3">MS-2</strain>
    </source>
</reference>
<dbReference type="Pfam" id="PF09820">
    <property type="entry name" value="AAA-ATPase_like"/>
    <property type="match status" value="1"/>
</dbReference>
<evidence type="ECO:0000259" key="1">
    <source>
        <dbReference type="Pfam" id="PF09820"/>
    </source>
</evidence>
<evidence type="ECO:0000313" key="2">
    <source>
        <dbReference type="EMBL" id="KAL0067728.1"/>
    </source>
</evidence>
<keyword evidence="3" id="KW-1185">Reference proteome</keyword>
<evidence type="ECO:0000313" key="3">
    <source>
        <dbReference type="Proteomes" id="UP001437256"/>
    </source>
</evidence>
<proteinExistence type="predicted"/>
<name>A0ABR3A401_9AGAR</name>
<dbReference type="EMBL" id="JBBXMP010000023">
    <property type="protein sequence ID" value="KAL0067728.1"/>
    <property type="molecule type" value="Genomic_DNA"/>
</dbReference>
<dbReference type="InterPro" id="IPR018631">
    <property type="entry name" value="AAA-ATPase-like_dom"/>
</dbReference>
<organism evidence="2 3">
    <name type="scientific">Marasmius tenuissimus</name>
    <dbReference type="NCBI Taxonomy" id="585030"/>
    <lineage>
        <taxon>Eukaryota</taxon>
        <taxon>Fungi</taxon>
        <taxon>Dikarya</taxon>
        <taxon>Basidiomycota</taxon>
        <taxon>Agaricomycotina</taxon>
        <taxon>Agaricomycetes</taxon>
        <taxon>Agaricomycetidae</taxon>
        <taxon>Agaricales</taxon>
        <taxon>Marasmiineae</taxon>
        <taxon>Marasmiaceae</taxon>
        <taxon>Marasmius</taxon>
    </lineage>
</organism>
<gene>
    <name evidence="2" type="ORF">AAF712_005168</name>
</gene>
<dbReference type="Proteomes" id="UP001437256">
    <property type="component" value="Unassembled WGS sequence"/>
</dbReference>
<protein>
    <recommendedName>
        <fullName evidence="1">AAA-ATPase-like domain-containing protein</fullName>
    </recommendedName>
</protein>
<feature type="domain" description="AAA-ATPase-like" evidence="1">
    <location>
        <begin position="1"/>
        <end position="165"/>
    </location>
</feature>
<sequence length="269" mass="31286">MIRQFYDISFKDDFRDVFRNTAVGRSIFDDGEKVKNRSDCFVMTLDFAKLKPLDPDFDFDVEVNEQLQQFLTRYPEFFGGLNIQIEKSAADTLSNIMIKSGRHYPSMVVCIDDYDSPWREIRRQPVFRRAQGQKFEDQYCGFLQRFSIWNRGVVPLVVFAGVTNIFPSFRTGFRGLLDLIYELRDESVNMRGFNKQDVRSIAERLNEDFPSLRLGGVAEEYLNSENGKLDWEYDGQYFGLPAVKVLRYFHDALEKAQAAQAELVCSGCR</sequence>